<name>A0A9W8CHF0_9FUNG</name>
<evidence type="ECO:0000256" key="4">
    <source>
        <dbReference type="ARBA" id="ARBA00023136"/>
    </source>
</evidence>
<protein>
    <recommendedName>
        <fullName evidence="8">Tetraspanin</fullName>
    </recommendedName>
</protein>
<evidence type="ECO:0000256" key="5">
    <source>
        <dbReference type="SAM" id="Phobius"/>
    </source>
</evidence>
<organism evidence="6 7">
    <name type="scientific">Coemansia asiatica</name>
    <dbReference type="NCBI Taxonomy" id="1052880"/>
    <lineage>
        <taxon>Eukaryota</taxon>
        <taxon>Fungi</taxon>
        <taxon>Fungi incertae sedis</taxon>
        <taxon>Zoopagomycota</taxon>
        <taxon>Kickxellomycotina</taxon>
        <taxon>Kickxellomycetes</taxon>
        <taxon>Kickxellales</taxon>
        <taxon>Kickxellaceae</taxon>
        <taxon>Coemansia</taxon>
    </lineage>
</organism>
<evidence type="ECO:0000313" key="6">
    <source>
        <dbReference type="EMBL" id="KAJ1642011.1"/>
    </source>
</evidence>
<evidence type="ECO:0000256" key="3">
    <source>
        <dbReference type="ARBA" id="ARBA00022989"/>
    </source>
</evidence>
<dbReference type="EMBL" id="JANBOH010000513">
    <property type="protein sequence ID" value="KAJ1642011.1"/>
    <property type="molecule type" value="Genomic_DNA"/>
</dbReference>
<keyword evidence="2 5" id="KW-0812">Transmembrane</keyword>
<sequence>MTRAIDVSISAPMRLSLGMKITLGTVTALYLATGIAALAVSGYFLQTKGASRQKIIVTDNVLQSLLAAGIYLILNNLVGIVAIMSPLKRKRWIVAYIWLVIIAMLVQTSVGIWMWVRTLDINDLYGYNWRNLWSDDIKSAFQDHGSCCGYLGPADRPVAGTGSCGSVDAFGCMISVQAYAQDYLAYIYTCLFGFVFIDVCALLSGMVLLLMRNDEERWRWSRANTILKTYQKIGSRHMLNSDMQGFQLSANLAFTNEK</sequence>
<accession>A0A9W8CHF0</accession>
<feature type="transmembrane region" description="Helical" evidence="5">
    <location>
        <begin position="21"/>
        <end position="45"/>
    </location>
</feature>
<evidence type="ECO:0008006" key="8">
    <source>
        <dbReference type="Google" id="ProtNLM"/>
    </source>
</evidence>
<evidence type="ECO:0000256" key="2">
    <source>
        <dbReference type="ARBA" id="ARBA00022692"/>
    </source>
</evidence>
<comment type="caution">
    <text evidence="6">The sequence shown here is derived from an EMBL/GenBank/DDBJ whole genome shotgun (WGS) entry which is preliminary data.</text>
</comment>
<proteinExistence type="predicted"/>
<evidence type="ECO:0000313" key="7">
    <source>
        <dbReference type="Proteomes" id="UP001145021"/>
    </source>
</evidence>
<evidence type="ECO:0000256" key="1">
    <source>
        <dbReference type="ARBA" id="ARBA00004141"/>
    </source>
</evidence>
<feature type="transmembrane region" description="Helical" evidence="5">
    <location>
        <begin position="65"/>
        <end position="84"/>
    </location>
</feature>
<dbReference type="Proteomes" id="UP001145021">
    <property type="component" value="Unassembled WGS sequence"/>
</dbReference>
<dbReference type="Pfam" id="PF00335">
    <property type="entry name" value="Tetraspanin"/>
    <property type="match status" value="1"/>
</dbReference>
<dbReference type="InterPro" id="IPR018499">
    <property type="entry name" value="Tetraspanin/Peripherin"/>
</dbReference>
<keyword evidence="4 5" id="KW-0472">Membrane</keyword>
<keyword evidence="7" id="KW-1185">Reference proteome</keyword>
<dbReference type="GO" id="GO:0016020">
    <property type="term" value="C:membrane"/>
    <property type="evidence" value="ECO:0007669"/>
    <property type="project" value="UniProtKB-SubCell"/>
</dbReference>
<feature type="transmembrane region" description="Helical" evidence="5">
    <location>
        <begin position="96"/>
        <end position="116"/>
    </location>
</feature>
<dbReference type="AlphaFoldDB" id="A0A9W8CHF0"/>
<reference evidence="6" key="1">
    <citation type="submission" date="2022-07" db="EMBL/GenBank/DDBJ databases">
        <title>Phylogenomic reconstructions and comparative analyses of Kickxellomycotina fungi.</title>
        <authorList>
            <person name="Reynolds N.K."/>
            <person name="Stajich J.E."/>
            <person name="Barry K."/>
            <person name="Grigoriev I.V."/>
            <person name="Crous P."/>
            <person name="Smith M.E."/>
        </authorList>
    </citation>
    <scope>NUCLEOTIDE SEQUENCE</scope>
    <source>
        <strain evidence="6">NBRC 105413</strain>
    </source>
</reference>
<feature type="transmembrane region" description="Helical" evidence="5">
    <location>
        <begin position="183"/>
        <end position="211"/>
    </location>
</feature>
<gene>
    <name evidence="6" type="ORF">LPJ64_006096</name>
</gene>
<comment type="subcellular location">
    <subcellularLocation>
        <location evidence="1">Membrane</location>
        <topology evidence="1">Multi-pass membrane protein</topology>
    </subcellularLocation>
</comment>
<keyword evidence="3 5" id="KW-1133">Transmembrane helix</keyword>